<dbReference type="AlphaFoldDB" id="A0A4V6DBS4"/>
<evidence type="ECO:0000313" key="2">
    <source>
        <dbReference type="Proteomes" id="UP000298652"/>
    </source>
</evidence>
<keyword evidence="2" id="KW-1185">Reference proteome</keyword>
<accession>A0A4V6DBS4</accession>
<dbReference type="Proteomes" id="UP000298652">
    <property type="component" value="Chromosome 2"/>
</dbReference>
<proteinExistence type="predicted"/>
<gene>
    <name evidence="1" type="ORF">SEVIR_2G351000v2</name>
</gene>
<protein>
    <submittedName>
        <fullName evidence="1">Uncharacterized protein</fullName>
    </submittedName>
</protein>
<name>A0A4V6DBS4_SETVI</name>
<reference evidence="1" key="1">
    <citation type="submission" date="2019-03" db="EMBL/GenBank/DDBJ databases">
        <title>WGS assembly of Setaria viridis.</title>
        <authorList>
            <person name="Huang P."/>
            <person name="Jenkins J."/>
            <person name="Grimwood J."/>
            <person name="Barry K."/>
            <person name="Healey A."/>
            <person name="Mamidi S."/>
            <person name="Sreedasyam A."/>
            <person name="Shu S."/>
            <person name="Feldman M."/>
            <person name="Wu J."/>
            <person name="Yu Y."/>
            <person name="Chen C."/>
            <person name="Johnson J."/>
            <person name="Rokhsar D."/>
            <person name="Baxter I."/>
            <person name="Schmutz J."/>
            <person name="Brutnell T."/>
            <person name="Kellogg E."/>
        </authorList>
    </citation>
    <scope>NUCLEOTIDE SEQUENCE [LARGE SCALE GENOMIC DNA]</scope>
</reference>
<evidence type="ECO:0000313" key="1">
    <source>
        <dbReference type="EMBL" id="TKW35126.1"/>
    </source>
</evidence>
<dbReference type="EMBL" id="CM016553">
    <property type="protein sequence ID" value="TKW35126.1"/>
    <property type="molecule type" value="Genomic_DNA"/>
</dbReference>
<organism evidence="1 2">
    <name type="scientific">Setaria viridis</name>
    <name type="common">Green bristlegrass</name>
    <name type="synonym">Setaria italica subsp. viridis</name>
    <dbReference type="NCBI Taxonomy" id="4556"/>
    <lineage>
        <taxon>Eukaryota</taxon>
        <taxon>Viridiplantae</taxon>
        <taxon>Streptophyta</taxon>
        <taxon>Embryophyta</taxon>
        <taxon>Tracheophyta</taxon>
        <taxon>Spermatophyta</taxon>
        <taxon>Magnoliopsida</taxon>
        <taxon>Liliopsida</taxon>
        <taxon>Poales</taxon>
        <taxon>Poaceae</taxon>
        <taxon>PACMAD clade</taxon>
        <taxon>Panicoideae</taxon>
        <taxon>Panicodae</taxon>
        <taxon>Paniceae</taxon>
        <taxon>Cenchrinae</taxon>
        <taxon>Setaria</taxon>
    </lineage>
</organism>
<dbReference type="Gramene" id="TKW35126">
    <property type="protein sequence ID" value="TKW35126"/>
    <property type="gene ID" value="SEVIR_2G351000v2"/>
</dbReference>
<sequence>MEGRFRPALRRDLIDLHGGGRAIHRTCGEDKPHYLCNLARQVGVDALESAVPVDETLDDVRQPGVPRCPIETDADAVEERRAKSTSEAPPWPDTYFIATEVDVTFGVDFFAVPAVLEAQQERLRAMPGDRDLAGAQPELLQDGVFNVSCGGAWRNTHGPGDQRVPLPVLQLVVDLEGGGDVERVVARPQGRVANPCSRHLEAGRWWAQLRSTWLASRRGSSL</sequence>